<dbReference type="GO" id="GO:0005634">
    <property type="term" value="C:nucleus"/>
    <property type="evidence" value="ECO:0007669"/>
    <property type="project" value="TreeGrafter"/>
</dbReference>
<proteinExistence type="predicted"/>
<name>A0A8J4BX37_9CHLO</name>
<evidence type="ECO:0000256" key="1">
    <source>
        <dbReference type="ARBA" id="ARBA00012797"/>
    </source>
</evidence>
<keyword evidence="9" id="KW-1185">Reference proteome</keyword>
<evidence type="ECO:0000256" key="4">
    <source>
        <dbReference type="ARBA" id="ARBA00022691"/>
    </source>
</evidence>
<evidence type="ECO:0000259" key="7">
    <source>
        <dbReference type="PROSITE" id="PS51675"/>
    </source>
</evidence>
<gene>
    <name evidence="8" type="ORF">Vretifemale_742</name>
</gene>
<dbReference type="CDD" id="cd18089">
    <property type="entry name" value="SPOUT_Trm10-like"/>
    <property type="match status" value="1"/>
</dbReference>
<keyword evidence="3" id="KW-0808">Transferase</keyword>
<dbReference type="GO" id="GO:0052905">
    <property type="term" value="F:tRNA (guanosine(9)-N1)-methyltransferase activity"/>
    <property type="evidence" value="ECO:0007669"/>
    <property type="project" value="UniProtKB-EC"/>
</dbReference>
<dbReference type="AlphaFoldDB" id="A0A8J4BX37"/>
<accession>A0A8J4BX37</accession>
<dbReference type="EMBL" id="BNCP01000001">
    <property type="protein sequence ID" value="GIL69766.1"/>
    <property type="molecule type" value="Genomic_DNA"/>
</dbReference>
<reference evidence="8" key="1">
    <citation type="journal article" date="2021" name="Proc. Natl. Acad. Sci. U.S.A.">
        <title>Three genomes in the algal genus Volvox reveal the fate of a haploid sex-determining region after a transition to homothallism.</title>
        <authorList>
            <person name="Yamamoto K."/>
            <person name="Hamaji T."/>
            <person name="Kawai-Toyooka H."/>
            <person name="Matsuzaki R."/>
            <person name="Takahashi F."/>
            <person name="Nishimura Y."/>
            <person name="Kawachi M."/>
            <person name="Noguchi H."/>
            <person name="Minakuchi Y."/>
            <person name="Umen J.G."/>
            <person name="Toyoda A."/>
            <person name="Nozaki H."/>
        </authorList>
    </citation>
    <scope>NUCLEOTIDE SEQUENCE</scope>
    <source>
        <strain evidence="8">NIES-3786</strain>
    </source>
</reference>
<feature type="compositionally biased region" description="Low complexity" evidence="6">
    <location>
        <begin position="25"/>
        <end position="35"/>
    </location>
</feature>
<evidence type="ECO:0000313" key="9">
    <source>
        <dbReference type="Proteomes" id="UP000747110"/>
    </source>
</evidence>
<sequence length="417" mass="44234">MLAKTMAEKSNCPDLEPEKLKRVSEGGAAEAEAAENVTIEKSSAQCNASGPNSPTSGRSQTKRDEVWESRRRFNNLRRREKAKVAHKARVEAARAAQEALEASMTAEQLAEWREAQQAERVQRIAAEAAQVERLTAALAAGGPGAGPDGSVLRIVIDCSFSPEAPPKELRSLCKQIENSSAINKRYPRPACLTLTSWGEPLASVAAPCGAAGWRLVKLVEGPAEAFGPEAVVVLSPDAAEPLLDLDSERHVYVIGGIVDRTHRKGLTLKFAEARQVKCRRLPIAEHAEQLGLGKGTRKCPVLNIDDVVKTLIIYQDTRDWVRALDAAIPIRKRRPQMARLKGSSVLPPGAEAEAEAGPGPGPGPGQAAAGYCTAESSDGDEDSDPVGSEGHDKGGVDGPGQSGTASAGREGEVDEEV</sequence>
<evidence type="ECO:0000256" key="6">
    <source>
        <dbReference type="SAM" id="MobiDB-lite"/>
    </source>
</evidence>
<feature type="region of interest" description="Disordered" evidence="6">
    <location>
        <begin position="339"/>
        <end position="417"/>
    </location>
</feature>
<feature type="region of interest" description="Disordered" evidence="6">
    <location>
        <begin position="1"/>
        <end position="67"/>
    </location>
</feature>
<evidence type="ECO:0000256" key="5">
    <source>
        <dbReference type="ARBA" id="ARBA00048434"/>
    </source>
</evidence>
<dbReference type="InterPro" id="IPR007356">
    <property type="entry name" value="tRNA_m1G_MeTrfase_euk"/>
</dbReference>
<comment type="catalytic activity">
    <reaction evidence="5">
        <text>guanosine(9) in tRNA + S-adenosyl-L-methionine = N(1)-methylguanosine(9) in tRNA + S-adenosyl-L-homocysteine + H(+)</text>
        <dbReference type="Rhea" id="RHEA:43156"/>
        <dbReference type="Rhea" id="RHEA-COMP:10367"/>
        <dbReference type="Rhea" id="RHEA-COMP:10368"/>
        <dbReference type="ChEBI" id="CHEBI:15378"/>
        <dbReference type="ChEBI" id="CHEBI:57856"/>
        <dbReference type="ChEBI" id="CHEBI:59789"/>
        <dbReference type="ChEBI" id="CHEBI:73542"/>
        <dbReference type="ChEBI" id="CHEBI:74269"/>
        <dbReference type="EC" id="2.1.1.221"/>
    </reaction>
</comment>
<dbReference type="PANTHER" id="PTHR13563">
    <property type="entry name" value="TRNA (GUANINE-9-) METHYLTRANSFERASE"/>
    <property type="match status" value="1"/>
</dbReference>
<dbReference type="PANTHER" id="PTHR13563:SF13">
    <property type="entry name" value="TRNA METHYLTRANSFERASE 10 HOMOLOG A"/>
    <property type="match status" value="1"/>
</dbReference>
<dbReference type="Proteomes" id="UP000747110">
    <property type="component" value="Unassembled WGS sequence"/>
</dbReference>
<dbReference type="Gene3D" id="3.40.1280.30">
    <property type="match status" value="1"/>
</dbReference>
<dbReference type="InterPro" id="IPR028564">
    <property type="entry name" value="MT_TRM10-typ"/>
</dbReference>
<dbReference type="PROSITE" id="PS51675">
    <property type="entry name" value="SAM_MT_TRM10"/>
    <property type="match status" value="1"/>
</dbReference>
<feature type="compositionally biased region" description="Low complexity" evidence="6">
    <location>
        <begin position="347"/>
        <end position="357"/>
    </location>
</feature>
<evidence type="ECO:0000256" key="2">
    <source>
        <dbReference type="ARBA" id="ARBA00022603"/>
    </source>
</evidence>
<evidence type="ECO:0000256" key="3">
    <source>
        <dbReference type="ARBA" id="ARBA00022679"/>
    </source>
</evidence>
<protein>
    <recommendedName>
        <fullName evidence="1">tRNA (guanine(9)-N(1))-methyltransferase</fullName>
        <ecNumber evidence="1">2.1.1.221</ecNumber>
    </recommendedName>
</protein>
<dbReference type="GO" id="GO:0000049">
    <property type="term" value="F:tRNA binding"/>
    <property type="evidence" value="ECO:0007669"/>
    <property type="project" value="TreeGrafter"/>
</dbReference>
<keyword evidence="2" id="KW-0489">Methyltransferase</keyword>
<feature type="domain" description="SAM-dependent MTase TRM10-type" evidence="7">
    <location>
        <begin position="130"/>
        <end position="335"/>
    </location>
</feature>
<dbReference type="InterPro" id="IPR038459">
    <property type="entry name" value="MT_TRM10-typ_sf"/>
</dbReference>
<keyword evidence="4" id="KW-0949">S-adenosyl-L-methionine</keyword>
<dbReference type="OrthoDB" id="278300at2759"/>
<comment type="caution">
    <text evidence="8">The sequence shown here is derived from an EMBL/GenBank/DDBJ whole genome shotgun (WGS) entry which is preliminary data.</text>
</comment>
<dbReference type="EC" id="2.1.1.221" evidence="1"/>
<organism evidence="8 9">
    <name type="scientific">Volvox reticuliferus</name>
    <dbReference type="NCBI Taxonomy" id="1737510"/>
    <lineage>
        <taxon>Eukaryota</taxon>
        <taxon>Viridiplantae</taxon>
        <taxon>Chlorophyta</taxon>
        <taxon>core chlorophytes</taxon>
        <taxon>Chlorophyceae</taxon>
        <taxon>CS clade</taxon>
        <taxon>Chlamydomonadales</taxon>
        <taxon>Volvocaceae</taxon>
        <taxon>Volvox</taxon>
    </lineage>
</organism>
<dbReference type="GO" id="GO:0002939">
    <property type="term" value="P:tRNA N1-guanine methylation"/>
    <property type="evidence" value="ECO:0007669"/>
    <property type="project" value="TreeGrafter"/>
</dbReference>
<evidence type="ECO:0000313" key="8">
    <source>
        <dbReference type="EMBL" id="GIL69766.1"/>
    </source>
</evidence>
<feature type="compositionally biased region" description="Polar residues" evidence="6">
    <location>
        <begin position="39"/>
        <end position="59"/>
    </location>
</feature>